<comment type="caution">
    <text evidence="2">The sequence shown here is derived from an EMBL/GenBank/DDBJ whole genome shotgun (WGS) entry which is preliminary data.</text>
</comment>
<accession>A0AAU9N688</accession>
<keyword evidence="1" id="KW-1133">Transmembrane helix</keyword>
<evidence type="ECO:0000313" key="2">
    <source>
        <dbReference type="EMBL" id="CAH1433562.1"/>
    </source>
</evidence>
<dbReference type="AlphaFoldDB" id="A0AAU9N688"/>
<reference evidence="2 3" key="1">
    <citation type="submission" date="2022-01" db="EMBL/GenBank/DDBJ databases">
        <authorList>
            <person name="Xiong W."/>
            <person name="Schranz E."/>
        </authorList>
    </citation>
    <scope>NUCLEOTIDE SEQUENCE [LARGE SCALE GENOMIC DNA]</scope>
</reference>
<keyword evidence="3" id="KW-1185">Reference proteome</keyword>
<gene>
    <name evidence="2" type="ORF">LVIROSA_LOCUS20147</name>
</gene>
<evidence type="ECO:0000313" key="3">
    <source>
        <dbReference type="Proteomes" id="UP001157418"/>
    </source>
</evidence>
<dbReference type="EMBL" id="CAKMRJ010003334">
    <property type="protein sequence ID" value="CAH1433562.1"/>
    <property type="molecule type" value="Genomic_DNA"/>
</dbReference>
<sequence length="78" mass="8997">MFFWRLMILHFPHIIVRGLWIHDFTTYGFVLSNSRKPTQSQKLPSPFEATTLLGWIFLLISYLLMGRSSVDSTSGFSG</sequence>
<protein>
    <submittedName>
        <fullName evidence="2">Uncharacterized protein</fullName>
    </submittedName>
</protein>
<proteinExistence type="predicted"/>
<name>A0AAU9N688_9ASTR</name>
<organism evidence="2 3">
    <name type="scientific">Lactuca virosa</name>
    <dbReference type="NCBI Taxonomy" id="75947"/>
    <lineage>
        <taxon>Eukaryota</taxon>
        <taxon>Viridiplantae</taxon>
        <taxon>Streptophyta</taxon>
        <taxon>Embryophyta</taxon>
        <taxon>Tracheophyta</taxon>
        <taxon>Spermatophyta</taxon>
        <taxon>Magnoliopsida</taxon>
        <taxon>eudicotyledons</taxon>
        <taxon>Gunneridae</taxon>
        <taxon>Pentapetalae</taxon>
        <taxon>asterids</taxon>
        <taxon>campanulids</taxon>
        <taxon>Asterales</taxon>
        <taxon>Asteraceae</taxon>
        <taxon>Cichorioideae</taxon>
        <taxon>Cichorieae</taxon>
        <taxon>Lactucinae</taxon>
        <taxon>Lactuca</taxon>
    </lineage>
</organism>
<keyword evidence="1" id="KW-0812">Transmembrane</keyword>
<keyword evidence="1" id="KW-0472">Membrane</keyword>
<feature type="transmembrane region" description="Helical" evidence="1">
    <location>
        <begin position="45"/>
        <end position="65"/>
    </location>
</feature>
<evidence type="ECO:0000256" key="1">
    <source>
        <dbReference type="SAM" id="Phobius"/>
    </source>
</evidence>
<dbReference type="Proteomes" id="UP001157418">
    <property type="component" value="Unassembled WGS sequence"/>
</dbReference>